<protein>
    <submittedName>
        <fullName evidence="1">Uncharacterized protein</fullName>
    </submittedName>
</protein>
<sequence length="80" mass="8129">MPTAVPLDASGCTLDIVATPYTAVAGSSPSATTYSKMGQFVWCDKQLTELDWATYLDGGGGVVGGLGSEGGMHYGGFAFS</sequence>
<name>A0AAD9LZQ9_9PEZI</name>
<evidence type="ECO:0000313" key="2">
    <source>
        <dbReference type="Proteomes" id="UP001232148"/>
    </source>
</evidence>
<organism evidence="1 2">
    <name type="scientific">Colletotrichum zoysiae</name>
    <dbReference type="NCBI Taxonomy" id="1216348"/>
    <lineage>
        <taxon>Eukaryota</taxon>
        <taxon>Fungi</taxon>
        <taxon>Dikarya</taxon>
        <taxon>Ascomycota</taxon>
        <taxon>Pezizomycotina</taxon>
        <taxon>Sordariomycetes</taxon>
        <taxon>Hypocreomycetidae</taxon>
        <taxon>Glomerellales</taxon>
        <taxon>Glomerellaceae</taxon>
        <taxon>Colletotrichum</taxon>
        <taxon>Colletotrichum graminicola species complex</taxon>
    </lineage>
</organism>
<accession>A0AAD9LZQ9</accession>
<dbReference type="AlphaFoldDB" id="A0AAD9LZQ9"/>
<comment type="caution">
    <text evidence="1">The sequence shown here is derived from an EMBL/GenBank/DDBJ whole genome shotgun (WGS) entry which is preliminary data.</text>
</comment>
<proteinExistence type="predicted"/>
<dbReference type="EMBL" id="MU842972">
    <property type="protein sequence ID" value="KAK2024210.1"/>
    <property type="molecule type" value="Genomic_DNA"/>
</dbReference>
<keyword evidence="2" id="KW-1185">Reference proteome</keyword>
<gene>
    <name evidence="1" type="ORF">LX32DRAFT_643869</name>
</gene>
<reference evidence="1" key="1">
    <citation type="submission" date="2021-06" db="EMBL/GenBank/DDBJ databases">
        <title>Comparative genomics, transcriptomics and evolutionary studies reveal genomic signatures of adaptation to plant cell wall in hemibiotrophic fungi.</title>
        <authorList>
            <consortium name="DOE Joint Genome Institute"/>
            <person name="Baroncelli R."/>
            <person name="Diaz J.F."/>
            <person name="Benocci T."/>
            <person name="Peng M."/>
            <person name="Battaglia E."/>
            <person name="Haridas S."/>
            <person name="Andreopoulos W."/>
            <person name="Labutti K."/>
            <person name="Pangilinan J."/>
            <person name="Floch G.L."/>
            <person name="Makela M.R."/>
            <person name="Henrissat B."/>
            <person name="Grigoriev I.V."/>
            <person name="Crouch J.A."/>
            <person name="De Vries R.P."/>
            <person name="Sukno S.A."/>
            <person name="Thon M.R."/>
        </authorList>
    </citation>
    <scope>NUCLEOTIDE SEQUENCE</scope>
    <source>
        <strain evidence="1">MAFF235873</strain>
    </source>
</reference>
<dbReference type="Proteomes" id="UP001232148">
    <property type="component" value="Unassembled WGS sequence"/>
</dbReference>
<evidence type="ECO:0000313" key="1">
    <source>
        <dbReference type="EMBL" id="KAK2024210.1"/>
    </source>
</evidence>